<evidence type="ECO:0000313" key="2">
    <source>
        <dbReference type="Proteomes" id="UP001055811"/>
    </source>
</evidence>
<evidence type="ECO:0000313" key="1">
    <source>
        <dbReference type="EMBL" id="KAI3691545.1"/>
    </source>
</evidence>
<dbReference type="Proteomes" id="UP001055811">
    <property type="component" value="Linkage Group LG09"/>
</dbReference>
<organism evidence="1 2">
    <name type="scientific">Cichorium intybus</name>
    <name type="common">Chicory</name>
    <dbReference type="NCBI Taxonomy" id="13427"/>
    <lineage>
        <taxon>Eukaryota</taxon>
        <taxon>Viridiplantae</taxon>
        <taxon>Streptophyta</taxon>
        <taxon>Embryophyta</taxon>
        <taxon>Tracheophyta</taxon>
        <taxon>Spermatophyta</taxon>
        <taxon>Magnoliopsida</taxon>
        <taxon>eudicotyledons</taxon>
        <taxon>Gunneridae</taxon>
        <taxon>Pentapetalae</taxon>
        <taxon>asterids</taxon>
        <taxon>campanulids</taxon>
        <taxon>Asterales</taxon>
        <taxon>Asteraceae</taxon>
        <taxon>Cichorioideae</taxon>
        <taxon>Cichorieae</taxon>
        <taxon>Cichoriinae</taxon>
        <taxon>Cichorium</taxon>
    </lineage>
</organism>
<sequence length="238" mass="26718">MRLVPLAGSSIQYWPPCSKNHQFNRSTINKNKDHKSQETTERVENVAEEEVVGDNTTPDSTTFDVFENVDNVDLVMSEPIPSPDHLVEKEVEDGAVSDSTNPSPTTPEISEIVDTFEIQNLVMSEPIPSPDDMVETPNLQTADGTRDASKMRFAEQSLGPTLGALHVTPVMLKRHRRKDQAWRFKATSKHSREIIRKRQRGNDSRTEKPFDLGKLEYGINEGTVVTGNQQSQMAYDPP</sequence>
<gene>
    <name evidence="1" type="ORF">L2E82_49910</name>
</gene>
<name>A0ACB8Z2N4_CICIN</name>
<dbReference type="EMBL" id="CM042017">
    <property type="protein sequence ID" value="KAI3691545.1"/>
    <property type="molecule type" value="Genomic_DNA"/>
</dbReference>
<proteinExistence type="predicted"/>
<protein>
    <submittedName>
        <fullName evidence="1">Uncharacterized protein</fullName>
    </submittedName>
</protein>
<reference evidence="2" key="1">
    <citation type="journal article" date="2022" name="Mol. Ecol. Resour.">
        <title>The genomes of chicory, endive, great burdock and yacon provide insights into Asteraceae palaeo-polyploidization history and plant inulin production.</title>
        <authorList>
            <person name="Fan W."/>
            <person name="Wang S."/>
            <person name="Wang H."/>
            <person name="Wang A."/>
            <person name="Jiang F."/>
            <person name="Liu H."/>
            <person name="Zhao H."/>
            <person name="Xu D."/>
            <person name="Zhang Y."/>
        </authorList>
    </citation>
    <scope>NUCLEOTIDE SEQUENCE [LARGE SCALE GENOMIC DNA]</scope>
    <source>
        <strain evidence="2">cv. Punajuju</strain>
    </source>
</reference>
<comment type="caution">
    <text evidence="1">The sequence shown here is derived from an EMBL/GenBank/DDBJ whole genome shotgun (WGS) entry which is preliminary data.</text>
</comment>
<keyword evidence="2" id="KW-1185">Reference proteome</keyword>
<reference evidence="1 2" key="2">
    <citation type="journal article" date="2022" name="Mol. Ecol. Resour.">
        <title>The genomes of chicory, endive, great burdock and yacon provide insights into Asteraceae paleo-polyploidization history and plant inulin production.</title>
        <authorList>
            <person name="Fan W."/>
            <person name="Wang S."/>
            <person name="Wang H."/>
            <person name="Wang A."/>
            <person name="Jiang F."/>
            <person name="Liu H."/>
            <person name="Zhao H."/>
            <person name="Xu D."/>
            <person name="Zhang Y."/>
        </authorList>
    </citation>
    <scope>NUCLEOTIDE SEQUENCE [LARGE SCALE GENOMIC DNA]</scope>
    <source>
        <strain evidence="2">cv. Punajuju</strain>
        <tissue evidence="1">Leaves</tissue>
    </source>
</reference>
<accession>A0ACB8Z2N4</accession>